<dbReference type="InParanoid" id="Q01PP3"/>
<organism evidence="2">
    <name type="scientific">Solibacter usitatus (strain Ellin6076)</name>
    <dbReference type="NCBI Taxonomy" id="234267"/>
    <lineage>
        <taxon>Bacteria</taxon>
        <taxon>Pseudomonadati</taxon>
        <taxon>Acidobacteriota</taxon>
        <taxon>Terriglobia</taxon>
        <taxon>Bryobacterales</taxon>
        <taxon>Solibacteraceae</taxon>
        <taxon>Candidatus Solibacter</taxon>
    </lineage>
</organism>
<name>Q01PP3_SOLUE</name>
<proteinExistence type="predicted"/>
<keyword evidence="1" id="KW-0472">Membrane</keyword>
<reference evidence="2" key="1">
    <citation type="submission" date="2006-10" db="EMBL/GenBank/DDBJ databases">
        <title>Complete sequence of Solibacter usitatus Ellin6076.</title>
        <authorList>
            <consortium name="US DOE Joint Genome Institute"/>
            <person name="Copeland A."/>
            <person name="Lucas S."/>
            <person name="Lapidus A."/>
            <person name="Barry K."/>
            <person name="Detter J.C."/>
            <person name="Glavina del Rio T."/>
            <person name="Hammon N."/>
            <person name="Israni S."/>
            <person name="Dalin E."/>
            <person name="Tice H."/>
            <person name="Pitluck S."/>
            <person name="Thompson L.S."/>
            <person name="Brettin T."/>
            <person name="Bruce D."/>
            <person name="Han C."/>
            <person name="Tapia R."/>
            <person name="Gilna P."/>
            <person name="Schmutz J."/>
            <person name="Larimer F."/>
            <person name="Land M."/>
            <person name="Hauser L."/>
            <person name="Kyrpides N."/>
            <person name="Mikhailova N."/>
            <person name="Janssen P.H."/>
            <person name="Kuske C.R."/>
            <person name="Richardson P."/>
        </authorList>
    </citation>
    <scope>NUCLEOTIDE SEQUENCE</scope>
    <source>
        <strain evidence="2">Ellin6076</strain>
    </source>
</reference>
<accession>Q01PP3</accession>
<keyword evidence="1" id="KW-1133">Transmembrane helix</keyword>
<dbReference type="OrthoDB" id="129896at2"/>
<dbReference type="EMBL" id="CP000473">
    <property type="protein sequence ID" value="ABJ88377.1"/>
    <property type="molecule type" value="Genomic_DNA"/>
</dbReference>
<dbReference type="STRING" id="234267.Acid_7469"/>
<gene>
    <name evidence="2" type="ordered locus">Acid_7469</name>
</gene>
<dbReference type="HOGENOM" id="CLU_1926191_0_0_0"/>
<dbReference type="AlphaFoldDB" id="Q01PP3"/>
<sequence precursor="true">MNFLILPISLMCGLVLGATAISVFLGYRAHRLVAEMSERMQRPKPREDDQLRPLRESVEALAIQVRDLQHHPHVPAPPGMPKAGFNLSKRSQALRMHRRGEAPEKIAVALELPRQEVDLLLKVHRIVIQNV</sequence>
<protein>
    <submittedName>
        <fullName evidence="2">Uncharacterized protein</fullName>
    </submittedName>
</protein>
<evidence type="ECO:0000256" key="1">
    <source>
        <dbReference type="SAM" id="Phobius"/>
    </source>
</evidence>
<keyword evidence="1" id="KW-0812">Transmembrane</keyword>
<dbReference type="KEGG" id="sus:Acid_7469"/>
<feature type="transmembrane region" description="Helical" evidence="1">
    <location>
        <begin position="6"/>
        <end position="27"/>
    </location>
</feature>
<evidence type="ECO:0000313" key="2">
    <source>
        <dbReference type="EMBL" id="ABJ88377.1"/>
    </source>
</evidence>